<dbReference type="Gene3D" id="6.10.280.40">
    <property type="match status" value="1"/>
</dbReference>
<gene>
    <name evidence="8" type="ORF">P3X46_026944</name>
</gene>
<protein>
    <recommendedName>
        <fullName evidence="7">AAA+ ATPase domain-containing protein</fullName>
    </recommendedName>
</protein>
<organism evidence="8 9">
    <name type="scientific">Hevea brasiliensis</name>
    <name type="common">Para rubber tree</name>
    <name type="synonym">Siphonia brasiliensis</name>
    <dbReference type="NCBI Taxonomy" id="3981"/>
    <lineage>
        <taxon>Eukaryota</taxon>
        <taxon>Viridiplantae</taxon>
        <taxon>Streptophyta</taxon>
        <taxon>Embryophyta</taxon>
        <taxon>Tracheophyta</taxon>
        <taxon>Spermatophyta</taxon>
        <taxon>Magnoliopsida</taxon>
        <taxon>eudicotyledons</taxon>
        <taxon>Gunneridae</taxon>
        <taxon>Pentapetalae</taxon>
        <taxon>rosids</taxon>
        <taxon>fabids</taxon>
        <taxon>Malpighiales</taxon>
        <taxon>Euphorbiaceae</taxon>
        <taxon>Crotonoideae</taxon>
        <taxon>Micrandreae</taxon>
        <taxon>Hevea</taxon>
    </lineage>
</organism>
<evidence type="ECO:0000256" key="2">
    <source>
        <dbReference type="ARBA" id="ARBA00007448"/>
    </source>
</evidence>
<keyword evidence="6" id="KW-1133">Transmembrane helix</keyword>
<dbReference type="PANTHER" id="PTHR23070">
    <property type="entry name" value="BCS1 AAA-TYPE ATPASE"/>
    <property type="match status" value="1"/>
</dbReference>
<dbReference type="InterPro" id="IPR025753">
    <property type="entry name" value="AAA_N_dom"/>
</dbReference>
<evidence type="ECO:0000313" key="9">
    <source>
        <dbReference type="Proteomes" id="UP001174677"/>
    </source>
</evidence>
<dbReference type="Proteomes" id="UP001174677">
    <property type="component" value="Chromosome 15"/>
</dbReference>
<feature type="transmembrane region" description="Helical" evidence="6">
    <location>
        <begin position="12"/>
        <end position="31"/>
    </location>
</feature>
<evidence type="ECO:0000256" key="6">
    <source>
        <dbReference type="SAM" id="Phobius"/>
    </source>
</evidence>
<sequence length="437" mass="50903">MLSLQNGQNTKNFLITISTLAASTVLVHSISKIFMPYRIRRFIFPNLHSLSCHPFSSQLNTIVIEEYKEHHLNQMFQAVNAYLTFIVNTSNGRENQAEQAIGKDQEIPDVFQNVQVSWKLVFTKIGSFDNRIQYATAESEIRSFELTFHEKHRETMLNSYLHYILEHREARKIQKFQLSCYRPLNWQPDDTFDHSMTFKTLVLDSELKKAVWDDFNTFVNAKEFYGRIGKAWKRNYLLNGPPGSGKSSLIAAMANHLNYDIYELDLAVFPSDFNYNFFVDRIPNRSVLVIKNVDCRIEQPENPDQNEEMLLHCTDGLWSCCGNERIIIFTATHKETVSPALLRPGRIDMNIHMPYCSISTFKQLAFHYLEIQHHELFREIEGLLEEAEVTREEILGELKKNSDVGVSFQGLVEFLHRKKLKMDEAETSTRVDAKEWN</sequence>
<dbReference type="Gene3D" id="3.40.50.300">
    <property type="entry name" value="P-loop containing nucleotide triphosphate hydrolases"/>
    <property type="match status" value="1"/>
</dbReference>
<dbReference type="InterPro" id="IPR050747">
    <property type="entry name" value="Mitochondrial_chaperone_BCS1"/>
</dbReference>
<evidence type="ECO:0000256" key="5">
    <source>
        <dbReference type="ARBA" id="ARBA00049360"/>
    </source>
</evidence>
<keyword evidence="9" id="KW-1185">Reference proteome</keyword>
<feature type="domain" description="AAA+ ATPase" evidence="7">
    <location>
        <begin position="232"/>
        <end position="357"/>
    </location>
</feature>
<keyword evidence="4" id="KW-0460">Magnesium</keyword>
<evidence type="ECO:0000256" key="3">
    <source>
        <dbReference type="ARBA" id="ARBA00022801"/>
    </source>
</evidence>
<evidence type="ECO:0000256" key="4">
    <source>
        <dbReference type="ARBA" id="ARBA00022842"/>
    </source>
</evidence>
<dbReference type="EMBL" id="JARPOI010000015">
    <property type="protein sequence ID" value="KAJ9153516.1"/>
    <property type="molecule type" value="Genomic_DNA"/>
</dbReference>
<evidence type="ECO:0000313" key="8">
    <source>
        <dbReference type="EMBL" id="KAJ9153516.1"/>
    </source>
</evidence>
<keyword evidence="6" id="KW-0812">Transmembrane</keyword>
<dbReference type="SUPFAM" id="SSF52540">
    <property type="entry name" value="P-loop containing nucleoside triphosphate hydrolases"/>
    <property type="match status" value="1"/>
</dbReference>
<dbReference type="InterPro" id="IPR003959">
    <property type="entry name" value="ATPase_AAA_core"/>
</dbReference>
<evidence type="ECO:0000256" key="1">
    <source>
        <dbReference type="ARBA" id="ARBA00001946"/>
    </source>
</evidence>
<accession>A0ABQ9KZR4</accession>
<comment type="cofactor">
    <cofactor evidence="1">
        <name>Mg(2+)</name>
        <dbReference type="ChEBI" id="CHEBI:18420"/>
    </cofactor>
</comment>
<dbReference type="InterPro" id="IPR058017">
    <property type="entry name" value="At3g28540-like_C"/>
</dbReference>
<dbReference type="Pfam" id="PF25568">
    <property type="entry name" value="AAA_lid_At3g28540"/>
    <property type="match status" value="1"/>
</dbReference>
<dbReference type="InterPro" id="IPR003593">
    <property type="entry name" value="AAA+_ATPase"/>
</dbReference>
<comment type="catalytic activity">
    <reaction evidence="5">
        <text>ATP + H2O = ADP + phosphate + H(+)</text>
        <dbReference type="Rhea" id="RHEA:13065"/>
        <dbReference type="ChEBI" id="CHEBI:15377"/>
        <dbReference type="ChEBI" id="CHEBI:15378"/>
        <dbReference type="ChEBI" id="CHEBI:30616"/>
        <dbReference type="ChEBI" id="CHEBI:43474"/>
        <dbReference type="ChEBI" id="CHEBI:456216"/>
    </reaction>
</comment>
<dbReference type="Pfam" id="PF14363">
    <property type="entry name" value="AAA_assoc"/>
    <property type="match status" value="1"/>
</dbReference>
<name>A0ABQ9KZR4_HEVBR</name>
<dbReference type="InterPro" id="IPR027417">
    <property type="entry name" value="P-loop_NTPase"/>
</dbReference>
<keyword evidence="6" id="KW-0472">Membrane</keyword>
<proteinExistence type="inferred from homology"/>
<comment type="caution">
    <text evidence="8">The sequence shown here is derived from an EMBL/GenBank/DDBJ whole genome shotgun (WGS) entry which is preliminary data.</text>
</comment>
<reference evidence="8 9" key="1">
    <citation type="journal article" date="2023" name="Plant Biotechnol. J.">
        <title>Chromosome-level wild Hevea brasiliensis genome provides new tools for genomic-assisted breeding and valuable loci to elevate rubber yield.</title>
        <authorList>
            <person name="Cheng H."/>
            <person name="Song X."/>
            <person name="Hu Y."/>
            <person name="Wu T."/>
            <person name="Yang Q."/>
            <person name="An Z."/>
            <person name="Feng S."/>
            <person name="Deng Z."/>
            <person name="Wu W."/>
            <person name="Zeng X."/>
            <person name="Tu M."/>
            <person name="Wang X."/>
            <person name="Huang H."/>
        </authorList>
    </citation>
    <scope>NUCLEOTIDE SEQUENCE [LARGE SCALE GENOMIC DNA]</scope>
    <source>
        <strain evidence="8">MT/VB/25A 57/8</strain>
    </source>
</reference>
<comment type="similarity">
    <text evidence="2">Belongs to the AAA ATPase family. BCS1 subfamily.</text>
</comment>
<dbReference type="Pfam" id="PF00004">
    <property type="entry name" value="AAA"/>
    <property type="match status" value="1"/>
</dbReference>
<keyword evidence="3" id="KW-0378">Hydrolase</keyword>
<dbReference type="SMART" id="SM00382">
    <property type="entry name" value="AAA"/>
    <property type="match status" value="1"/>
</dbReference>
<evidence type="ECO:0000259" key="7">
    <source>
        <dbReference type="SMART" id="SM00382"/>
    </source>
</evidence>